<dbReference type="Gene3D" id="1.10.10.10">
    <property type="entry name" value="Winged helix-like DNA-binding domain superfamily/Winged helix DNA-binding domain"/>
    <property type="match status" value="1"/>
</dbReference>
<dbReference type="GO" id="GO:0032993">
    <property type="term" value="C:protein-DNA complex"/>
    <property type="evidence" value="ECO:0007669"/>
    <property type="project" value="TreeGrafter"/>
</dbReference>
<dbReference type="InterPro" id="IPR036388">
    <property type="entry name" value="WH-like_DNA-bd_sf"/>
</dbReference>
<keyword evidence="2" id="KW-0805">Transcription regulation</keyword>
<evidence type="ECO:0000256" key="3">
    <source>
        <dbReference type="ARBA" id="ARBA00023125"/>
    </source>
</evidence>
<comment type="similarity">
    <text evidence="1">Belongs to the LysR transcriptional regulatory family.</text>
</comment>
<evidence type="ECO:0000313" key="7">
    <source>
        <dbReference type="Proteomes" id="UP001165378"/>
    </source>
</evidence>
<evidence type="ECO:0000256" key="4">
    <source>
        <dbReference type="ARBA" id="ARBA00023163"/>
    </source>
</evidence>
<dbReference type="RefSeq" id="WP_235054872.1">
    <property type="nucleotide sequence ID" value="NZ_JAKFHA010000015.1"/>
</dbReference>
<dbReference type="EMBL" id="JAKFHA010000015">
    <property type="protein sequence ID" value="MCF2530203.1"/>
    <property type="molecule type" value="Genomic_DNA"/>
</dbReference>
<dbReference type="InterPro" id="IPR000847">
    <property type="entry name" value="LysR_HTH_N"/>
</dbReference>
<gene>
    <name evidence="6" type="ORF">LZ495_23680</name>
</gene>
<protein>
    <submittedName>
        <fullName evidence="6">LysR family transcriptional regulator</fullName>
    </submittedName>
</protein>
<dbReference type="GO" id="GO:0003677">
    <property type="term" value="F:DNA binding"/>
    <property type="evidence" value="ECO:0007669"/>
    <property type="project" value="UniProtKB-KW"/>
</dbReference>
<dbReference type="PANTHER" id="PTHR30346">
    <property type="entry name" value="TRANSCRIPTIONAL DUAL REGULATOR HCAR-RELATED"/>
    <property type="match status" value="1"/>
</dbReference>
<dbReference type="PANTHER" id="PTHR30346:SF28">
    <property type="entry name" value="HTH-TYPE TRANSCRIPTIONAL REGULATOR CYNR"/>
    <property type="match status" value="1"/>
</dbReference>
<dbReference type="GO" id="GO:0003700">
    <property type="term" value="F:DNA-binding transcription factor activity"/>
    <property type="evidence" value="ECO:0007669"/>
    <property type="project" value="InterPro"/>
</dbReference>
<keyword evidence="3" id="KW-0238">DNA-binding</keyword>
<dbReference type="CDD" id="cd05466">
    <property type="entry name" value="PBP2_LTTR_substrate"/>
    <property type="match status" value="1"/>
</dbReference>
<dbReference type="SUPFAM" id="SSF53850">
    <property type="entry name" value="Periplasmic binding protein-like II"/>
    <property type="match status" value="1"/>
</dbReference>
<evidence type="ECO:0000256" key="1">
    <source>
        <dbReference type="ARBA" id="ARBA00009437"/>
    </source>
</evidence>
<feature type="domain" description="HTH lysR-type" evidence="5">
    <location>
        <begin position="1"/>
        <end position="58"/>
    </location>
</feature>
<dbReference type="Proteomes" id="UP001165378">
    <property type="component" value="Unassembled WGS sequence"/>
</dbReference>
<keyword evidence="4" id="KW-0804">Transcription</keyword>
<proteinExistence type="inferred from homology"/>
<evidence type="ECO:0000313" key="6">
    <source>
        <dbReference type="EMBL" id="MCF2530203.1"/>
    </source>
</evidence>
<dbReference type="Pfam" id="PF03466">
    <property type="entry name" value="LysR_substrate"/>
    <property type="match status" value="1"/>
</dbReference>
<dbReference type="PROSITE" id="PS50931">
    <property type="entry name" value="HTH_LYSR"/>
    <property type="match status" value="1"/>
</dbReference>
<dbReference type="InterPro" id="IPR036390">
    <property type="entry name" value="WH_DNA-bd_sf"/>
</dbReference>
<dbReference type="AlphaFoldDB" id="A0AA41U0W3"/>
<evidence type="ECO:0000256" key="2">
    <source>
        <dbReference type="ARBA" id="ARBA00023015"/>
    </source>
</evidence>
<reference evidence="6" key="1">
    <citation type="submission" date="2022-01" db="EMBL/GenBank/DDBJ databases">
        <title>Genome-Based Taxonomic Classification of the Phylum Actinobacteria.</title>
        <authorList>
            <person name="Gao Y."/>
        </authorList>
    </citation>
    <scope>NUCLEOTIDE SEQUENCE</scope>
    <source>
        <strain evidence="6">KLBMP 8922</strain>
    </source>
</reference>
<organism evidence="6 7">
    <name type="scientific">Yinghuangia soli</name>
    <dbReference type="NCBI Taxonomy" id="2908204"/>
    <lineage>
        <taxon>Bacteria</taxon>
        <taxon>Bacillati</taxon>
        <taxon>Actinomycetota</taxon>
        <taxon>Actinomycetes</taxon>
        <taxon>Kitasatosporales</taxon>
        <taxon>Streptomycetaceae</taxon>
        <taxon>Yinghuangia</taxon>
    </lineage>
</organism>
<accession>A0AA41U0W3</accession>
<evidence type="ECO:0000259" key="5">
    <source>
        <dbReference type="PROSITE" id="PS50931"/>
    </source>
</evidence>
<dbReference type="Pfam" id="PF00126">
    <property type="entry name" value="HTH_1"/>
    <property type="match status" value="1"/>
</dbReference>
<keyword evidence="7" id="KW-1185">Reference proteome</keyword>
<dbReference type="FunFam" id="1.10.10.10:FF:000001">
    <property type="entry name" value="LysR family transcriptional regulator"/>
    <property type="match status" value="1"/>
</dbReference>
<dbReference type="InterPro" id="IPR005119">
    <property type="entry name" value="LysR_subst-bd"/>
</dbReference>
<sequence length="295" mass="31972">MTLQQLRYLVAIAEHGGVSAAAEALFTAQSALTRAVQALERELRTALLDRRPGRGLLTPEGEQVVLLARRVLQGVEAIAGSLAPARDLPARPVRLGASASVAIHMISSLAPRFARLMPDVTVDVVQFSDHAMIFEALRSGALDLAVTDLPCPADLESDLLHPYEVVLVSPPDVALPDPVPWQALDRLPMVLPSRTGARRADFEEFFVTAGIRPVPVVETDERGAWMTTVADGRASLLWYRDLSACFGGVAVVRSFDPPIRRSMELVTARHPLRPEVRAFSKFARQAGVRPPGSTP</sequence>
<dbReference type="SUPFAM" id="SSF46785">
    <property type="entry name" value="Winged helix' DNA-binding domain"/>
    <property type="match status" value="1"/>
</dbReference>
<comment type="caution">
    <text evidence="6">The sequence shown here is derived from an EMBL/GenBank/DDBJ whole genome shotgun (WGS) entry which is preliminary data.</text>
</comment>
<dbReference type="Gene3D" id="3.40.190.290">
    <property type="match status" value="1"/>
</dbReference>
<name>A0AA41U0W3_9ACTN</name>